<accession>G5A167</accession>
<dbReference type="EMBL" id="JH159158">
    <property type="protein sequence ID" value="EGZ10668.1"/>
    <property type="molecule type" value="Genomic_DNA"/>
</dbReference>
<organism evidence="2 3">
    <name type="scientific">Phytophthora sojae (strain P6497)</name>
    <name type="common">Soybean stem and root rot agent</name>
    <name type="synonym">Phytophthora megasperma f. sp. glycines</name>
    <dbReference type="NCBI Taxonomy" id="1094619"/>
    <lineage>
        <taxon>Eukaryota</taxon>
        <taxon>Sar</taxon>
        <taxon>Stramenopiles</taxon>
        <taxon>Oomycota</taxon>
        <taxon>Peronosporomycetes</taxon>
        <taxon>Peronosporales</taxon>
        <taxon>Peronosporaceae</taxon>
        <taxon>Phytophthora</taxon>
    </lineage>
</organism>
<dbReference type="AlphaFoldDB" id="G5A167"/>
<dbReference type="Gene3D" id="1.20.5.340">
    <property type="match status" value="1"/>
</dbReference>
<dbReference type="RefSeq" id="XP_009533413.1">
    <property type="nucleotide sequence ID" value="XM_009535118.1"/>
</dbReference>
<dbReference type="Proteomes" id="UP000002640">
    <property type="component" value="Unassembled WGS sequence"/>
</dbReference>
<keyword evidence="1" id="KW-0175">Coiled coil</keyword>
<dbReference type="InParanoid" id="G5A167"/>
<keyword evidence="3" id="KW-1185">Reference proteome</keyword>
<dbReference type="KEGG" id="psoj:PHYSODRAFT_337449"/>
<dbReference type="GeneID" id="20647370"/>
<gene>
    <name evidence="2" type="ORF">PHYSODRAFT_337449</name>
</gene>
<feature type="coiled-coil region" evidence="1">
    <location>
        <begin position="15"/>
        <end position="98"/>
    </location>
</feature>
<evidence type="ECO:0000313" key="2">
    <source>
        <dbReference type="EMBL" id="EGZ10668.1"/>
    </source>
</evidence>
<evidence type="ECO:0000256" key="1">
    <source>
        <dbReference type="SAM" id="Coils"/>
    </source>
</evidence>
<name>G5A167_PHYSP</name>
<proteinExistence type="predicted"/>
<protein>
    <submittedName>
        <fullName evidence="2">Uncharacterized protein</fullName>
    </submittedName>
</protein>
<evidence type="ECO:0000313" key="3">
    <source>
        <dbReference type="Proteomes" id="UP000002640"/>
    </source>
</evidence>
<sequence length="226" mass="25950">MDDQEDKIGVLPDTNGQLQAEIGGLRDRVRRLEGDNKEIRATNKKLQATVGRLEGENEELQATVGRVEGELQATVERLKTERKDYDKINEKVASLEVKLNAQARLHSEGLKVLDDKIKKQAKTIESLMIPARDICLRGMLKRCREKLMATLPERRTAEPRTAWLQRATTDPFVLWVFDQCQAVSKRIHKNCPGEEEAKEVLKSLNQDKDKDKYKQLFDHLYPGCRK</sequence>
<dbReference type="SMR" id="G5A167"/>
<reference evidence="2 3" key="1">
    <citation type="journal article" date="2006" name="Science">
        <title>Phytophthora genome sequences uncover evolutionary origins and mechanisms of pathogenesis.</title>
        <authorList>
            <person name="Tyler B.M."/>
            <person name="Tripathy S."/>
            <person name="Zhang X."/>
            <person name="Dehal P."/>
            <person name="Jiang R.H."/>
            <person name="Aerts A."/>
            <person name="Arredondo F.D."/>
            <person name="Baxter L."/>
            <person name="Bensasson D."/>
            <person name="Beynon J.L."/>
            <person name="Chapman J."/>
            <person name="Damasceno C.M."/>
            <person name="Dorrance A.E."/>
            <person name="Dou D."/>
            <person name="Dickerman A.W."/>
            <person name="Dubchak I.L."/>
            <person name="Garbelotto M."/>
            <person name="Gijzen M."/>
            <person name="Gordon S.G."/>
            <person name="Govers F."/>
            <person name="Grunwald N.J."/>
            <person name="Huang W."/>
            <person name="Ivors K.L."/>
            <person name="Jones R.W."/>
            <person name="Kamoun S."/>
            <person name="Krampis K."/>
            <person name="Lamour K.H."/>
            <person name="Lee M.K."/>
            <person name="McDonald W.H."/>
            <person name="Medina M."/>
            <person name="Meijer H.J."/>
            <person name="Nordberg E.K."/>
            <person name="Maclean D.J."/>
            <person name="Ospina-Giraldo M.D."/>
            <person name="Morris P.F."/>
            <person name="Phuntumart V."/>
            <person name="Putnam N.H."/>
            <person name="Rash S."/>
            <person name="Rose J.K."/>
            <person name="Sakihama Y."/>
            <person name="Salamov A.A."/>
            <person name="Savidor A."/>
            <person name="Scheuring C.F."/>
            <person name="Smith B.M."/>
            <person name="Sobral B.W."/>
            <person name="Terry A."/>
            <person name="Torto-Alalibo T.A."/>
            <person name="Win J."/>
            <person name="Xu Z."/>
            <person name="Zhang H."/>
            <person name="Grigoriev I.V."/>
            <person name="Rokhsar D.S."/>
            <person name="Boore J.L."/>
        </authorList>
    </citation>
    <scope>NUCLEOTIDE SEQUENCE [LARGE SCALE GENOMIC DNA]</scope>
    <source>
        <strain evidence="2 3">P6497</strain>
    </source>
</reference>